<dbReference type="SUPFAM" id="SSF53098">
    <property type="entry name" value="Ribonuclease H-like"/>
    <property type="match status" value="1"/>
</dbReference>
<dbReference type="KEGG" id="adl:AURDEDRAFT_176514"/>
<dbReference type="Pfam" id="PF21762">
    <property type="entry name" value="DEDDh_C"/>
    <property type="match status" value="1"/>
</dbReference>
<evidence type="ECO:0000313" key="2">
    <source>
        <dbReference type="EMBL" id="EJD34440.1"/>
    </source>
</evidence>
<dbReference type="InterPro" id="IPR040151">
    <property type="entry name" value="Gfd2/YDR514C-like"/>
</dbReference>
<dbReference type="InterPro" id="IPR048519">
    <property type="entry name" value="Gfd2/YDR514C-like_C"/>
</dbReference>
<dbReference type="InParanoid" id="J0CVJ4"/>
<feature type="domain" description="Gfd2/YDR514C-like C-terminal" evidence="1">
    <location>
        <begin position="208"/>
        <end position="374"/>
    </location>
</feature>
<evidence type="ECO:0000259" key="1">
    <source>
        <dbReference type="Pfam" id="PF21762"/>
    </source>
</evidence>
<proteinExistence type="predicted"/>
<dbReference type="EMBL" id="JH687948">
    <property type="protein sequence ID" value="EJD34440.1"/>
    <property type="molecule type" value="Genomic_DNA"/>
</dbReference>
<organism evidence="2 3">
    <name type="scientific">Auricularia subglabra (strain TFB-10046 / SS5)</name>
    <name type="common">White-rot fungus</name>
    <name type="synonym">Auricularia delicata (strain TFB10046)</name>
    <dbReference type="NCBI Taxonomy" id="717982"/>
    <lineage>
        <taxon>Eukaryota</taxon>
        <taxon>Fungi</taxon>
        <taxon>Dikarya</taxon>
        <taxon>Basidiomycota</taxon>
        <taxon>Agaricomycotina</taxon>
        <taxon>Agaricomycetes</taxon>
        <taxon>Auriculariales</taxon>
        <taxon>Auriculariaceae</taxon>
        <taxon>Auricularia</taxon>
    </lineage>
</organism>
<reference evidence="3" key="1">
    <citation type="journal article" date="2012" name="Science">
        <title>The Paleozoic origin of enzymatic lignin decomposition reconstructed from 31 fungal genomes.</title>
        <authorList>
            <person name="Floudas D."/>
            <person name="Binder M."/>
            <person name="Riley R."/>
            <person name="Barry K."/>
            <person name="Blanchette R.A."/>
            <person name="Henrissat B."/>
            <person name="Martinez A.T."/>
            <person name="Otillar R."/>
            <person name="Spatafora J.W."/>
            <person name="Yadav J.S."/>
            <person name="Aerts A."/>
            <person name="Benoit I."/>
            <person name="Boyd A."/>
            <person name="Carlson A."/>
            <person name="Copeland A."/>
            <person name="Coutinho P.M."/>
            <person name="de Vries R.P."/>
            <person name="Ferreira P."/>
            <person name="Findley K."/>
            <person name="Foster B."/>
            <person name="Gaskell J."/>
            <person name="Glotzer D."/>
            <person name="Gorecki P."/>
            <person name="Heitman J."/>
            <person name="Hesse C."/>
            <person name="Hori C."/>
            <person name="Igarashi K."/>
            <person name="Jurgens J.A."/>
            <person name="Kallen N."/>
            <person name="Kersten P."/>
            <person name="Kohler A."/>
            <person name="Kuees U."/>
            <person name="Kumar T.K.A."/>
            <person name="Kuo A."/>
            <person name="LaButti K."/>
            <person name="Larrondo L.F."/>
            <person name="Lindquist E."/>
            <person name="Ling A."/>
            <person name="Lombard V."/>
            <person name="Lucas S."/>
            <person name="Lundell T."/>
            <person name="Martin R."/>
            <person name="McLaughlin D.J."/>
            <person name="Morgenstern I."/>
            <person name="Morin E."/>
            <person name="Murat C."/>
            <person name="Nagy L.G."/>
            <person name="Nolan M."/>
            <person name="Ohm R.A."/>
            <person name="Patyshakuliyeva A."/>
            <person name="Rokas A."/>
            <person name="Ruiz-Duenas F.J."/>
            <person name="Sabat G."/>
            <person name="Salamov A."/>
            <person name="Samejima M."/>
            <person name="Schmutz J."/>
            <person name="Slot J.C."/>
            <person name="St John F."/>
            <person name="Stenlid J."/>
            <person name="Sun H."/>
            <person name="Sun S."/>
            <person name="Syed K."/>
            <person name="Tsang A."/>
            <person name="Wiebenga A."/>
            <person name="Young D."/>
            <person name="Pisabarro A."/>
            <person name="Eastwood D.C."/>
            <person name="Martin F."/>
            <person name="Cullen D."/>
            <person name="Grigoriev I.V."/>
            <person name="Hibbett D.S."/>
        </authorList>
    </citation>
    <scope>NUCLEOTIDE SEQUENCE [LARGE SCALE GENOMIC DNA]</scope>
    <source>
        <strain evidence="3">TFB10046</strain>
    </source>
</reference>
<protein>
    <recommendedName>
        <fullName evidence="1">Gfd2/YDR514C-like C-terminal domain-containing protein</fullName>
    </recommendedName>
</protein>
<keyword evidence="3" id="KW-1185">Reference proteome</keyword>
<evidence type="ECO:0000313" key="3">
    <source>
        <dbReference type="Proteomes" id="UP000006514"/>
    </source>
</evidence>
<dbReference type="PANTHER" id="PTHR28083">
    <property type="entry name" value="GOOD FOR FULL DBP5 ACTIVITY PROTEIN 2"/>
    <property type="match status" value="1"/>
</dbReference>
<name>J0CVJ4_AURST</name>
<accession>J0CVJ4</accession>
<sequence length="397" mass="43945">MAVPAHKDSLYLISDVVHGIEWTSHPVSSPLRRLVRQLSPKGSDSDSPPALSVHPLMFAGNGDVVYYEAVRRDDRRRSYLTAEQFDRIVAVAVHLLENDPGYAASNAQGKRWDFPVFGKRVRAFCVGGGHDKDLAHAPELAIYKSDVELAEAMKRNKSAARVLSPRFAPSQTPAPLLHRVTPKRDVMAEARAAYDLARACYDDDEGTWMAIDAELTRGKPKGITEIGWTTSRASGPQQEPVHFVIEDVTPHSSHPVTFMFGQSRVVSLSYALDEVRAVVAEALRRGPLFVLCHDDRLEAEYLRDLHNVLPASRGAREDGLEPGSVLWFDTQYLFAGLTGTRSPENMRIGLPDLLTTLKVPFCAEGWHNAGNDAKARALVHTRPPSLADAVRRYEVDP</sequence>
<dbReference type="Proteomes" id="UP000006514">
    <property type="component" value="Unassembled WGS sequence"/>
</dbReference>
<dbReference type="InterPro" id="IPR012337">
    <property type="entry name" value="RNaseH-like_sf"/>
</dbReference>
<dbReference type="GO" id="GO:0005634">
    <property type="term" value="C:nucleus"/>
    <property type="evidence" value="ECO:0007669"/>
    <property type="project" value="TreeGrafter"/>
</dbReference>
<dbReference type="AlphaFoldDB" id="J0CVJ4"/>
<gene>
    <name evidence="2" type="ORF">AURDEDRAFT_176514</name>
</gene>
<dbReference type="OrthoDB" id="5953249at2759"/>
<dbReference type="PANTHER" id="PTHR28083:SF1">
    <property type="entry name" value="GOOD FOR FULL DBP5 ACTIVITY PROTEIN 2"/>
    <property type="match status" value="1"/>
</dbReference>